<name>A0A9D2LYA7_9FIRM</name>
<dbReference type="Proteomes" id="UP000824214">
    <property type="component" value="Unassembled WGS sequence"/>
</dbReference>
<evidence type="ECO:0000313" key="5">
    <source>
        <dbReference type="Proteomes" id="UP000824214"/>
    </source>
</evidence>
<organism evidence="4 5">
    <name type="scientific">Candidatus Acutalibacter ornithocaccae</name>
    <dbReference type="NCBI Taxonomy" id="2838416"/>
    <lineage>
        <taxon>Bacteria</taxon>
        <taxon>Bacillati</taxon>
        <taxon>Bacillota</taxon>
        <taxon>Clostridia</taxon>
        <taxon>Eubacteriales</taxon>
        <taxon>Acutalibacteraceae</taxon>
        <taxon>Acutalibacter</taxon>
    </lineage>
</organism>
<feature type="coiled-coil region" evidence="1">
    <location>
        <begin position="476"/>
        <end position="510"/>
    </location>
</feature>
<gene>
    <name evidence="4" type="ORF">H9942_05205</name>
</gene>
<dbReference type="InterPro" id="IPR025378">
    <property type="entry name" value="DUF4368"/>
</dbReference>
<dbReference type="InterPro" id="IPR006119">
    <property type="entry name" value="Resolv_N"/>
</dbReference>
<dbReference type="InterPro" id="IPR011109">
    <property type="entry name" value="DNA_bind_recombinase_dom"/>
</dbReference>
<dbReference type="Pfam" id="PF13408">
    <property type="entry name" value="Zn_ribbon_recom"/>
    <property type="match status" value="1"/>
</dbReference>
<reference evidence="4" key="1">
    <citation type="journal article" date="2021" name="PeerJ">
        <title>Extensive microbial diversity within the chicken gut microbiome revealed by metagenomics and culture.</title>
        <authorList>
            <person name="Gilroy R."/>
            <person name="Ravi A."/>
            <person name="Getino M."/>
            <person name="Pursley I."/>
            <person name="Horton D.L."/>
            <person name="Alikhan N.F."/>
            <person name="Baker D."/>
            <person name="Gharbi K."/>
            <person name="Hall N."/>
            <person name="Watson M."/>
            <person name="Adriaenssens E.M."/>
            <person name="Foster-Nyarko E."/>
            <person name="Jarju S."/>
            <person name="Secka A."/>
            <person name="Antonio M."/>
            <person name="Oren A."/>
            <person name="Chaudhuri R.R."/>
            <person name="La Ragione R."/>
            <person name="Hildebrand F."/>
            <person name="Pallen M.J."/>
        </authorList>
    </citation>
    <scope>NUCLEOTIDE SEQUENCE</scope>
    <source>
        <strain evidence="4">ChiBcolR8-3208</strain>
    </source>
</reference>
<dbReference type="InterPro" id="IPR036162">
    <property type="entry name" value="Resolvase-like_N_sf"/>
</dbReference>
<dbReference type="PROSITE" id="PS51737">
    <property type="entry name" value="RECOMBINASE_DNA_BIND"/>
    <property type="match status" value="1"/>
</dbReference>
<dbReference type="Gene3D" id="3.40.50.1390">
    <property type="entry name" value="Resolvase, N-terminal catalytic domain"/>
    <property type="match status" value="1"/>
</dbReference>
<feature type="domain" description="Resolvase/invertase-type recombinase catalytic" evidence="2">
    <location>
        <begin position="35"/>
        <end position="186"/>
    </location>
</feature>
<keyword evidence="1" id="KW-0175">Coiled coil</keyword>
<dbReference type="InterPro" id="IPR025827">
    <property type="entry name" value="Zn_ribbon_recom_dom"/>
</dbReference>
<dbReference type="EMBL" id="DWXZ01000108">
    <property type="protein sequence ID" value="HJB37449.1"/>
    <property type="molecule type" value="Genomic_DNA"/>
</dbReference>
<dbReference type="PANTHER" id="PTHR30461">
    <property type="entry name" value="DNA-INVERTASE FROM LAMBDOID PROPHAGE"/>
    <property type="match status" value="1"/>
</dbReference>
<dbReference type="SMART" id="SM00857">
    <property type="entry name" value="Resolvase"/>
    <property type="match status" value="1"/>
</dbReference>
<dbReference type="Pfam" id="PF07508">
    <property type="entry name" value="Recombinase"/>
    <property type="match status" value="1"/>
</dbReference>
<dbReference type="Pfam" id="PF00239">
    <property type="entry name" value="Resolvase"/>
    <property type="match status" value="1"/>
</dbReference>
<dbReference type="AlphaFoldDB" id="A0A9D2LYA7"/>
<reference evidence="4" key="2">
    <citation type="submission" date="2021-04" db="EMBL/GenBank/DDBJ databases">
        <authorList>
            <person name="Gilroy R."/>
        </authorList>
    </citation>
    <scope>NUCLEOTIDE SEQUENCE</scope>
    <source>
        <strain evidence="4">ChiBcolR8-3208</strain>
    </source>
</reference>
<proteinExistence type="predicted"/>
<sequence>MTNAPKADIIKAPDPVRTVAPIKEETEMLRATDKITALYCRLSQEDANEGESNSISNQKRILEQYARDHRFPNPVFFVDDGYSGTSFQRPGFQKMLDEIEAGHVAVCIVKDLSRFGRNSALTGMYTNITFAKYGVRFIAINDNYDTIDPNSVDNDFAGIKNWFNEFYARDTSRKIRAVNKAKGERGEPLTTNIPYGYKKDPDTPKGWLVDEEAAQVVKRIFTLCMEGRGPMQIARALTEARVLTPTAYKQRQGRKTPNKEGADPYHWNTNTVVHILERREYTGCTVNFKTYTNSIWDKKQRHSPEDRQAIFYNTHPAIIEAEVFDKVQEIRQQRHRRTKTGKSSIFSGLVYCADCGAKMRYCTTNYFERRQDHFVCANYRSNTGSCSAHFIRAVVLEELVWRHMEAVISYVSRYEAHFRAVMEERLKLSTGEAIRVRRKKLAQDEKRLAELDRLFMRLYEDNVSGKVSDQRYATMSAAYEDEQAALQAEAQTLEKEIEVQERQLENLEQFIQRVHKYAGERELTPYALRELVKAIYIEAPDKSSGKRRQNIRIVYDLVGFIPLNELMKEETA</sequence>
<accession>A0A9D2LYA7</accession>
<dbReference type="PROSITE" id="PS51736">
    <property type="entry name" value="RECOMBINASES_3"/>
    <property type="match status" value="1"/>
</dbReference>
<comment type="caution">
    <text evidence="4">The sequence shown here is derived from an EMBL/GenBank/DDBJ whole genome shotgun (WGS) entry which is preliminary data.</text>
</comment>
<dbReference type="Gene3D" id="3.90.1750.20">
    <property type="entry name" value="Putative Large Serine Recombinase, Chain B, Domain 2"/>
    <property type="match status" value="1"/>
</dbReference>
<dbReference type="InterPro" id="IPR038109">
    <property type="entry name" value="DNA_bind_recomb_sf"/>
</dbReference>
<evidence type="ECO:0000313" key="4">
    <source>
        <dbReference type="EMBL" id="HJB37449.1"/>
    </source>
</evidence>
<dbReference type="PANTHER" id="PTHR30461:SF23">
    <property type="entry name" value="DNA RECOMBINASE-RELATED"/>
    <property type="match status" value="1"/>
</dbReference>
<dbReference type="SUPFAM" id="SSF53041">
    <property type="entry name" value="Resolvase-like"/>
    <property type="match status" value="1"/>
</dbReference>
<dbReference type="InterPro" id="IPR050639">
    <property type="entry name" value="SSR_resolvase"/>
</dbReference>
<dbReference type="GO" id="GO:0003677">
    <property type="term" value="F:DNA binding"/>
    <property type="evidence" value="ECO:0007669"/>
    <property type="project" value="InterPro"/>
</dbReference>
<protein>
    <submittedName>
        <fullName evidence="4">Recombinase family protein</fullName>
    </submittedName>
</protein>
<dbReference type="Pfam" id="PF14287">
    <property type="entry name" value="DUF4368"/>
    <property type="match status" value="1"/>
</dbReference>
<evidence type="ECO:0000256" key="1">
    <source>
        <dbReference type="SAM" id="Coils"/>
    </source>
</evidence>
<evidence type="ECO:0000259" key="2">
    <source>
        <dbReference type="PROSITE" id="PS51736"/>
    </source>
</evidence>
<dbReference type="CDD" id="cd03770">
    <property type="entry name" value="SR_TndX_transposase"/>
    <property type="match status" value="1"/>
</dbReference>
<evidence type="ECO:0000259" key="3">
    <source>
        <dbReference type="PROSITE" id="PS51737"/>
    </source>
</evidence>
<feature type="domain" description="Recombinase" evidence="3">
    <location>
        <begin position="194"/>
        <end position="337"/>
    </location>
</feature>
<dbReference type="GO" id="GO:0000150">
    <property type="term" value="F:DNA strand exchange activity"/>
    <property type="evidence" value="ECO:0007669"/>
    <property type="project" value="InterPro"/>
</dbReference>